<dbReference type="InterPro" id="IPR003776">
    <property type="entry name" value="YcaO-like_dom"/>
</dbReference>
<dbReference type="Gene3D" id="3.30.1330.230">
    <property type="match status" value="1"/>
</dbReference>
<protein>
    <submittedName>
        <fullName evidence="2">30s ribosomal protein S12 methylthiotransferase accessory protein YcaO</fullName>
    </submittedName>
</protein>
<reference evidence="2" key="1">
    <citation type="journal article" date="2020" name="mSystems">
        <title>Genome- and Community-Level Interaction Insights into Carbon Utilization and Element Cycling Functions of Hydrothermarchaeota in Hydrothermal Sediment.</title>
        <authorList>
            <person name="Zhou Z."/>
            <person name="Liu Y."/>
            <person name="Xu W."/>
            <person name="Pan J."/>
            <person name="Luo Z.H."/>
            <person name="Li M."/>
        </authorList>
    </citation>
    <scope>NUCLEOTIDE SEQUENCE [LARGE SCALE GENOMIC DNA]</scope>
    <source>
        <strain evidence="2">HyVt-493</strain>
    </source>
</reference>
<organism evidence="2">
    <name type="scientific">Leucothrix mucor</name>
    <dbReference type="NCBI Taxonomy" id="45248"/>
    <lineage>
        <taxon>Bacteria</taxon>
        <taxon>Pseudomonadati</taxon>
        <taxon>Pseudomonadota</taxon>
        <taxon>Gammaproteobacteria</taxon>
        <taxon>Thiotrichales</taxon>
        <taxon>Thiotrichaceae</taxon>
        <taxon>Leucothrix</taxon>
    </lineage>
</organism>
<dbReference type="EMBL" id="DRMS01000042">
    <property type="protein sequence ID" value="HFC91395.1"/>
    <property type="molecule type" value="Genomic_DNA"/>
</dbReference>
<evidence type="ECO:0000313" key="2">
    <source>
        <dbReference type="EMBL" id="HFC91395.1"/>
    </source>
</evidence>
<gene>
    <name evidence="2" type="ORF">ENJ51_01135</name>
</gene>
<dbReference type="Proteomes" id="UP000885750">
    <property type="component" value="Unassembled WGS sequence"/>
</dbReference>
<sequence length="566" mass="64292">MPQTHILGKDATLEDSIASMQQKLQALDYHIIEQSWLNPIANVWSVHIRDRDCPLLFTNGKGASKKAALASALGEFFERLACNYFWADYYLGEQRSQADFVHYPNEKWFALDSDKIPQGLLSSMLWNFYNEEQDLSPEALIDINSSHPSRGICALPYIRQRDKKTRYFPINIIGNLYVSNGMSAGNTIAEARVQALSEIFERAIKFKIIGEGITLPDIPEQVLQRYPSIQAGIKELEQAGYSLLIKDASLGGQYPVSCVTLLNPKDQGCYASFGAHPSFEVALERALTELLQGRGLNALEGFAAPGFDLDEVASLQNLETHFIDSSGIIHWDYLAESADYEFNDWDFTGSTEEEFDFLCQLIHEDNLDIYIADYDHLGVYACRIIVPSMSEIYPTDDLLWANNNEGMDLRERILTIDNQNQLAQAELLDDLNNRDLDEQQPVAALIGLPADKESIWEDLRIAELKTLLALKVGDDDQSLEGCQWLIYFKQLNAERLMTYRCVDALLQFKLKNQGHSQHRNAVAKLFGEQYLQQAEALMRGETVFSLRSEWNMQHRLIEGYNKLSKK</sequence>
<dbReference type="NCBIfam" id="TIGR00702">
    <property type="entry name" value="YcaO-type kinase domain"/>
    <property type="match status" value="1"/>
</dbReference>
<dbReference type="AlphaFoldDB" id="A0A7V2SXT9"/>
<keyword evidence="2" id="KW-0687">Ribonucleoprotein</keyword>
<dbReference type="GO" id="GO:0005840">
    <property type="term" value="C:ribosome"/>
    <property type="evidence" value="ECO:0007669"/>
    <property type="project" value="UniProtKB-KW"/>
</dbReference>
<feature type="domain" description="YcaO" evidence="1">
    <location>
        <begin position="60"/>
        <end position="443"/>
    </location>
</feature>
<dbReference type="Pfam" id="PF18381">
    <property type="entry name" value="YcaO_C"/>
    <property type="match status" value="1"/>
</dbReference>
<keyword evidence="2" id="KW-0689">Ribosomal protein</keyword>
<proteinExistence type="predicted"/>
<comment type="caution">
    <text evidence="2">The sequence shown here is derived from an EMBL/GenBank/DDBJ whole genome shotgun (WGS) entry which is preliminary data.</text>
</comment>
<dbReference type="PANTHER" id="PTHR37809:SF1">
    <property type="entry name" value="RIBOSOMAL PROTEIN S12 METHYLTHIOTRANSFERASE ACCESSORY FACTOR YCAO"/>
    <property type="match status" value="1"/>
</dbReference>
<accession>A0A7V2SXT9</accession>
<dbReference type="InterPro" id="IPR041080">
    <property type="entry name" value="YcaO_C"/>
</dbReference>
<dbReference type="PANTHER" id="PTHR37809">
    <property type="entry name" value="RIBOSOMAL PROTEIN S12 METHYLTHIOTRANSFERASE ACCESSORY FACTOR YCAO"/>
    <property type="match status" value="1"/>
</dbReference>
<dbReference type="Pfam" id="PF02624">
    <property type="entry name" value="YcaO"/>
    <property type="match status" value="1"/>
</dbReference>
<name>A0A7V2SXT9_LEUMU</name>
<dbReference type="NCBIfam" id="NF040716">
    <property type="entry name" value="YcaO_for_S12"/>
    <property type="match status" value="1"/>
</dbReference>
<evidence type="ECO:0000259" key="1">
    <source>
        <dbReference type="PROSITE" id="PS51664"/>
    </source>
</evidence>
<dbReference type="PROSITE" id="PS51664">
    <property type="entry name" value="YCAO"/>
    <property type="match status" value="1"/>
</dbReference>